<feature type="non-terminal residue" evidence="1">
    <location>
        <position position="1"/>
    </location>
</feature>
<dbReference type="AlphaFoldDB" id="K1RMD2"/>
<proteinExistence type="predicted"/>
<reference evidence="1" key="1">
    <citation type="journal article" date="2013" name="Environ. Microbiol.">
        <title>Microbiota from the distal guts of lean and obese adolescents exhibit partial functional redundancy besides clear differences in community structure.</title>
        <authorList>
            <person name="Ferrer M."/>
            <person name="Ruiz A."/>
            <person name="Lanza F."/>
            <person name="Haange S.B."/>
            <person name="Oberbach A."/>
            <person name="Till H."/>
            <person name="Bargiela R."/>
            <person name="Campoy C."/>
            <person name="Segura M.T."/>
            <person name="Richter M."/>
            <person name="von Bergen M."/>
            <person name="Seifert J."/>
            <person name="Suarez A."/>
        </authorList>
    </citation>
    <scope>NUCLEOTIDE SEQUENCE</scope>
</reference>
<name>K1RMD2_9ZZZZ</name>
<comment type="caution">
    <text evidence="1">The sequence shown here is derived from an EMBL/GenBank/DDBJ whole genome shotgun (WGS) entry which is preliminary data.</text>
</comment>
<accession>K1RMD2</accession>
<evidence type="ECO:0000313" key="1">
    <source>
        <dbReference type="EMBL" id="EKC44679.1"/>
    </source>
</evidence>
<sequence>ETNAANWQRKQNAANNFSAVLPYDMEQQRKETKEMLDDLTNRDQRMMFGLVTMVHLADTKEQLDSDTETILTTARKHLCQMSILRWQQKDGLDTCSLMVCAESKPSVP</sequence>
<gene>
    <name evidence="1" type="ORF">OBE_17346</name>
</gene>
<dbReference type="EMBL" id="AJWZ01011589">
    <property type="protein sequence ID" value="EKC44679.1"/>
    <property type="molecule type" value="Genomic_DNA"/>
</dbReference>
<organism evidence="1">
    <name type="scientific">human gut metagenome</name>
    <dbReference type="NCBI Taxonomy" id="408170"/>
    <lineage>
        <taxon>unclassified sequences</taxon>
        <taxon>metagenomes</taxon>
        <taxon>organismal metagenomes</taxon>
    </lineage>
</organism>
<protein>
    <submittedName>
        <fullName evidence="1">TRSE protein</fullName>
    </submittedName>
</protein>